<accession>A0AAN9QJF8</accession>
<comment type="caution">
    <text evidence="1">The sequence shown here is derived from an EMBL/GenBank/DDBJ whole genome shotgun (WGS) entry which is preliminary data.</text>
</comment>
<gene>
    <name evidence="1" type="ORF">VNO77_17520</name>
</gene>
<evidence type="ECO:0000313" key="1">
    <source>
        <dbReference type="EMBL" id="KAK7336966.1"/>
    </source>
</evidence>
<evidence type="ECO:0000313" key="2">
    <source>
        <dbReference type="Proteomes" id="UP001367508"/>
    </source>
</evidence>
<proteinExistence type="predicted"/>
<protein>
    <submittedName>
        <fullName evidence="1">Uncharacterized protein</fullName>
    </submittedName>
</protein>
<dbReference type="AlphaFoldDB" id="A0AAN9QJF8"/>
<sequence length="107" mass="12413">MSFNMMDVTRLATISLLVTVKFRPHMCWKNDIFSVSVLSALRKSLFFIVRPSSFTLCNFFNVIFWGLRYGWKRSLNAQVSKHRANCPNLRLLLLGSVTKRHCDTKIA</sequence>
<dbReference type="EMBL" id="JAYMYQ010000004">
    <property type="protein sequence ID" value="KAK7336966.1"/>
    <property type="molecule type" value="Genomic_DNA"/>
</dbReference>
<dbReference type="Proteomes" id="UP001367508">
    <property type="component" value="Unassembled WGS sequence"/>
</dbReference>
<reference evidence="1 2" key="1">
    <citation type="submission" date="2024-01" db="EMBL/GenBank/DDBJ databases">
        <title>The genomes of 5 underutilized Papilionoideae crops provide insights into root nodulation and disease resistanc.</title>
        <authorList>
            <person name="Jiang F."/>
        </authorList>
    </citation>
    <scope>NUCLEOTIDE SEQUENCE [LARGE SCALE GENOMIC DNA]</scope>
    <source>
        <strain evidence="1">LVBAO_FW01</strain>
        <tissue evidence="1">Leaves</tissue>
    </source>
</reference>
<organism evidence="1 2">
    <name type="scientific">Canavalia gladiata</name>
    <name type="common">Sword bean</name>
    <name type="synonym">Dolichos gladiatus</name>
    <dbReference type="NCBI Taxonomy" id="3824"/>
    <lineage>
        <taxon>Eukaryota</taxon>
        <taxon>Viridiplantae</taxon>
        <taxon>Streptophyta</taxon>
        <taxon>Embryophyta</taxon>
        <taxon>Tracheophyta</taxon>
        <taxon>Spermatophyta</taxon>
        <taxon>Magnoliopsida</taxon>
        <taxon>eudicotyledons</taxon>
        <taxon>Gunneridae</taxon>
        <taxon>Pentapetalae</taxon>
        <taxon>rosids</taxon>
        <taxon>fabids</taxon>
        <taxon>Fabales</taxon>
        <taxon>Fabaceae</taxon>
        <taxon>Papilionoideae</taxon>
        <taxon>50 kb inversion clade</taxon>
        <taxon>NPAAA clade</taxon>
        <taxon>indigoferoid/millettioid clade</taxon>
        <taxon>Phaseoleae</taxon>
        <taxon>Canavalia</taxon>
    </lineage>
</organism>
<name>A0AAN9QJF8_CANGL</name>
<keyword evidence="2" id="KW-1185">Reference proteome</keyword>